<sequence>MNGMMGGGMMGGGVWGMPLGAALPIGLLLVLLLALLVVALALARRVSQRLDERIGAGVARRLTRRRPPPAADSGTFEALLLIPDITGYTHFMELSRFALGHAQYLVSELLVAMIEAGGEQLRTLKIEGDAVFMYAPLQPGDDEPDRLGRLVVAVLAAFYRRQRELLRINSCGCAACGALPDLDIKAVADCGAVLFDAVADRQEISGLPVIAVHRLLKSTVGQPHYLLLTEAAAARVRPALAGPPRRMAQQVRGLPDAACLVFGFDPAELAGPEQPAPPAGPLERLGDIRRKLGSSLHALRHRGRSPGPQLRS</sequence>
<dbReference type="EMBL" id="FWZX01000004">
    <property type="protein sequence ID" value="SMF09745.1"/>
    <property type="molecule type" value="Genomic_DNA"/>
</dbReference>
<organism evidence="1 2">
    <name type="scientific">Tistlia consotensis USBA 355</name>
    <dbReference type="NCBI Taxonomy" id="560819"/>
    <lineage>
        <taxon>Bacteria</taxon>
        <taxon>Pseudomonadati</taxon>
        <taxon>Pseudomonadota</taxon>
        <taxon>Alphaproteobacteria</taxon>
        <taxon>Rhodospirillales</taxon>
        <taxon>Rhodovibrionaceae</taxon>
        <taxon>Tistlia</taxon>
    </lineage>
</organism>
<name>A0A1Y6BLQ8_9PROT</name>
<dbReference type="RefSeq" id="WP_085121964.1">
    <property type="nucleotide sequence ID" value="NZ_FWZX01000004.1"/>
</dbReference>
<dbReference type="Proteomes" id="UP000192917">
    <property type="component" value="Unassembled WGS sequence"/>
</dbReference>
<evidence type="ECO:0000313" key="1">
    <source>
        <dbReference type="EMBL" id="SMF09745.1"/>
    </source>
</evidence>
<protein>
    <recommendedName>
        <fullName evidence="3">Adenylate cyclase, class 3</fullName>
    </recommendedName>
</protein>
<evidence type="ECO:0008006" key="3">
    <source>
        <dbReference type="Google" id="ProtNLM"/>
    </source>
</evidence>
<dbReference type="AlphaFoldDB" id="A0A1Y6BLQ8"/>
<reference evidence="1 2" key="1">
    <citation type="submission" date="2017-04" db="EMBL/GenBank/DDBJ databases">
        <authorList>
            <person name="Afonso C.L."/>
            <person name="Miller P.J."/>
            <person name="Scott M.A."/>
            <person name="Spackman E."/>
            <person name="Goraichik I."/>
            <person name="Dimitrov K.M."/>
            <person name="Suarez D.L."/>
            <person name="Swayne D.E."/>
        </authorList>
    </citation>
    <scope>NUCLEOTIDE SEQUENCE [LARGE SCALE GENOMIC DNA]</scope>
    <source>
        <strain evidence="1 2">USBA 355</strain>
    </source>
</reference>
<accession>A0A1Y6BLQ8</accession>
<dbReference type="InterPro" id="IPR020503">
    <property type="entry name" value="Uncharacterised_Rv2561"/>
</dbReference>
<evidence type="ECO:0000313" key="2">
    <source>
        <dbReference type="Proteomes" id="UP000192917"/>
    </source>
</evidence>
<gene>
    <name evidence="1" type="ORF">SAMN05428998_104269</name>
</gene>
<keyword evidence="2" id="KW-1185">Reference proteome</keyword>
<dbReference type="Pfam" id="PF10851">
    <property type="entry name" value="DUF2652"/>
    <property type="match status" value="1"/>
</dbReference>
<proteinExistence type="predicted"/>
<dbReference type="STRING" id="560819.SAMN05428998_104269"/>